<sequence length="161" mass="15713">MPSQASAGVAEAAQAAPPSASPARQGAAEGAAEAVPAAPGGDGSLGPCAGGTALARVPSEAPPPAVASAEPGAALPASPRRASPRAPAGPGARSCPPPALRGRPRPGHQVARDTVDGHKLFHISSVAALIDPEESPPACRQRRPASPEAPPWRSPPAGPCQ</sequence>
<gene>
    <name evidence="2" type="ORF">PCOR1329_LOCUS21646</name>
</gene>
<feature type="compositionally biased region" description="Basic and acidic residues" evidence="1">
    <location>
        <begin position="110"/>
        <end position="119"/>
    </location>
</feature>
<evidence type="ECO:0008006" key="4">
    <source>
        <dbReference type="Google" id="ProtNLM"/>
    </source>
</evidence>
<feature type="region of interest" description="Disordered" evidence="1">
    <location>
        <begin position="1"/>
        <end position="161"/>
    </location>
</feature>
<reference evidence="2" key="1">
    <citation type="submission" date="2023-10" db="EMBL/GenBank/DDBJ databases">
        <authorList>
            <person name="Chen Y."/>
            <person name="Shah S."/>
            <person name="Dougan E. K."/>
            <person name="Thang M."/>
            <person name="Chan C."/>
        </authorList>
    </citation>
    <scope>NUCLEOTIDE SEQUENCE [LARGE SCALE GENOMIC DNA]</scope>
</reference>
<proteinExistence type="predicted"/>
<protein>
    <recommendedName>
        <fullName evidence="4">Skin secretory protein xP2-like</fullName>
    </recommendedName>
</protein>
<feature type="compositionally biased region" description="Pro residues" evidence="1">
    <location>
        <begin position="147"/>
        <end position="161"/>
    </location>
</feature>
<evidence type="ECO:0000313" key="3">
    <source>
        <dbReference type="Proteomes" id="UP001189429"/>
    </source>
</evidence>
<accession>A0ABN9RKN9</accession>
<dbReference type="Proteomes" id="UP001189429">
    <property type="component" value="Unassembled WGS sequence"/>
</dbReference>
<keyword evidence="3" id="KW-1185">Reference proteome</keyword>
<feature type="compositionally biased region" description="Low complexity" evidence="1">
    <location>
        <begin position="1"/>
        <end position="39"/>
    </location>
</feature>
<feature type="compositionally biased region" description="Low complexity" evidence="1">
    <location>
        <begin position="66"/>
        <end position="94"/>
    </location>
</feature>
<name>A0ABN9RKN9_9DINO</name>
<organism evidence="2 3">
    <name type="scientific">Prorocentrum cordatum</name>
    <dbReference type="NCBI Taxonomy" id="2364126"/>
    <lineage>
        <taxon>Eukaryota</taxon>
        <taxon>Sar</taxon>
        <taxon>Alveolata</taxon>
        <taxon>Dinophyceae</taxon>
        <taxon>Prorocentrales</taxon>
        <taxon>Prorocentraceae</taxon>
        <taxon>Prorocentrum</taxon>
    </lineage>
</organism>
<comment type="caution">
    <text evidence="2">The sequence shown here is derived from an EMBL/GenBank/DDBJ whole genome shotgun (WGS) entry which is preliminary data.</text>
</comment>
<evidence type="ECO:0000313" key="2">
    <source>
        <dbReference type="EMBL" id="CAK0819709.1"/>
    </source>
</evidence>
<evidence type="ECO:0000256" key="1">
    <source>
        <dbReference type="SAM" id="MobiDB-lite"/>
    </source>
</evidence>
<dbReference type="EMBL" id="CAUYUJ010007147">
    <property type="protein sequence ID" value="CAK0819709.1"/>
    <property type="molecule type" value="Genomic_DNA"/>
</dbReference>